<evidence type="ECO:0000313" key="4">
    <source>
        <dbReference type="Proteomes" id="UP000225706"/>
    </source>
</evidence>
<feature type="region of interest" description="Disordered" evidence="1">
    <location>
        <begin position="287"/>
        <end position="316"/>
    </location>
</feature>
<name>A0A2B4RHC6_STYPI</name>
<protein>
    <submittedName>
        <fullName evidence="3">Uncharacterized protein</fullName>
    </submittedName>
</protein>
<reference evidence="3" key="2">
    <citation type="journal article" date="2017" name="J. ISSAAS">
        <title>Comparative analysis of the genomes of Stylophora pistillata and Acropora digitifera provides evidence for extensive differences between species of corals.</title>
        <authorList>
            <person name="Voolstra C.R."/>
            <person name="Li Y."/>
            <person name="Liew Y.J."/>
            <person name="Baumgarten S."/>
            <person name="Zoccola D."/>
            <person name="Flot J.-F."/>
            <person name="Tambutte S."/>
            <person name="Allemand D."/>
            <person name="Aranda M."/>
        </authorList>
    </citation>
    <scope>NUCLEOTIDE SEQUENCE</scope>
    <source>
        <strain evidence="3">CSM Monaco</strain>
        <tissue evidence="3">Whole animal</tissue>
    </source>
</reference>
<dbReference type="OrthoDB" id="6011127at2759"/>
<dbReference type="EMBL" id="LSMT01000610">
    <property type="protein sequence ID" value="PFX15788.1"/>
    <property type="molecule type" value="Genomic_DNA"/>
</dbReference>
<comment type="caution">
    <text evidence="3">The sequence shown here is derived from an EMBL/GenBank/DDBJ whole genome shotgun (WGS) entry which is preliminary data.</text>
</comment>
<dbReference type="Proteomes" id="UP000225706">
    <property type="component" value="Unassembled WGS sequence"/>
</dbReference>
<dbReference type="AlphaFoldDB" id="A0A2B4RHC6"/>
<evidence type="ECO:0000313" key="3">
    <source>
        <dbReference type="EMBL" id="PFX15788.1"/>
    </source>
</evidence>
<keyword evidence="4" id="KW-1185">Reference proteome</keyword>
<gene>
    <name evidence="3" type="ORF">AWC38_SpisGene19980</name>
    <name evidence="2" type="ORF">AWC38_SpisGene23038</name>
</gene>
<evidence type="ECO:0000256" key="1">
    <source>
        <dbReference type="SAM" id="MobiDB-lite"/>
    </source>
</evidence>
<reference evidence="4" key="1">
    <citation type="journal article" date="2017" name="bioRxiv">
        <title>Comparative analysis of the genomes of Stylophora pistillata and Acropora digitifera provides evidence for extensive differences between species of corals.</title>
        <authorList>
            <person name="Voolstra C.R."/>
            <person name="Li Y."/>
            <person name="Liew Y.J."/>
            <person name="Baumgarten S."/>
            <person name="Zoccola D."/>
            <person name="Flot J.-F."/>
            <person name="Tambutte S."/>
            <person name="Allemand D."/>
            <person name="Aranda M."/>
        </authorList>
    </citation>
    <scope>NUCLEOTIDE SEQUENCE [LARGE SCALE GENOMIC DNA]</scope>
</reference>
<organism evidence="3 4">
    <name type="scientific">Stylophora pistillata</name>
    <name type="common">Smooth cauliflower coral</name>
    <dbReference type="NCBI Taxonomy" id="50429"/>
    <lineage>
        <taxon>Eukaryota</taxon>
        <taxon>Metazoa</taxon>
        <taxon>Cnidaria</taxon>
        <taxon>Anthozoa</taxon>
        <taxon>Hexacorallia</taxon>
        <taxon>Scleractinia</taxon>
        <taxon>Astrocoeniina</taxon>
        <taxon>Pocilloporidae</taxon>
        <taxon>Stylophora</taxon>
    </lineage>
</organism>
<accession>A0A2B4RHC6</accession>
<dbReference type="EMBL" id="LSMT01001132">
    <property type="protein sequence ID" value="PFX12928.1"/>
    <property type="molecule type" value="Genomic_DNA"/>
</dbReference>
<proteinExistence type="predicted"/>
<sequence length="316" mass="35637">MAASSASAGIAEVLISFYRCGEEDAFERHRSRIPIGIDQRNLTDARKHMINFLGISQMATSLGMGNFELKLYRLARSAHGKTKNLRILTQQQWEMEVPLLVSDETQSELNIHVVQKIINWSDKKMVLVPGVKQTPKEPLGTSTSSSEDKDPEIAIIDNEPGASDSARNRSRKRRQECLEDKELVQNILRDNKVVRNVRQRHELDELQADLGKLAGSSALNEVKFTCGVCKKPYFISTKSSRTTQGKVNYFKITHFNKCQRNYEKAQRLVKNNHTLDSLWKKGNCERLSSASSSNSMSQDEQEDFTGADAIETGSDK</sequence>
<evidence type="ECO:0000313" key="2">
    <source>
        <dbReference type="EMBL" id="PFX12928.1"/>
    </source>
</evidence>
<feature type="compositionally biased region" description="Low complexity" evidence="1">
    <location>
        <begin position="288"/>
        <end position="297"/>
    </location>
</feature>
<feature type="region of interest" description="Disordered" evidence="1">
    <location>
        <begin position="129"/>
        <end position="174"/>
    </location>
</feature>